<proteinExistence type="predicted"/>
<name>A0ACC2W4T2_9TREE</name>
<dbReference type="EMBL" id="JASBWT010000003">
    <property type="protein sequence ID" value="KAJ9106092.1"/>
    <property type="molecule type" value="Genomic_DNA"/>
</dbReference>
<organism evidence="1 2">
    <name type="scientific">Naganishia friedmannii</name>
    <dbReference type="NCBI Taxonomy" id="89922"/>
    <lineage>
        <taxon>Eukaryota</taxon>
        <taxon>Fungi</taxon>
        <taxon>Dikarya</taxon>
        <taxon>Basidiomycota</taxon>
        <taxon>Agaricomycotina</taxon>
        <taxon>Tremellomycetes</taxon>
        <taxon>Filobasidiales</taxon>
        <taxon>Filobasidiaceae</taxon>
        <taxon>Naganishia</taxon>
    </lineage>
</organism>
<sequence>MRMDKPHLELSTSTMRRWSFTRTVFYLIFSVLVVGNFALFFQHFGLIQHSPPLQWPSAEHAYHAFEKKDASPGSGELEGRSTLWTAPSVSCDLCPAADDFCMDLGHHNIAQSVAYEGSNARVHQLLRKLKSGKPISVGVIGGSVSTGHGLNRDGPTNEKEGPLNMHRQVYDWIQRKFPNKDHKFANGAIPASGSNYFATCFAEHIPEDADLVLIELGSTRILVMGMMLTGLCTSDSDITVQKEYEELLRGLLALPNKPAVVSMELVGLVFNYLSTGADQHMGVSQYYDVPVVSIRSLILPLIFRDGAVARRFFVAGDEEQPDGTFKYHVDTRHLNAYGHSVMSNLTRVYFERQLCKMSALDELQSQGYEPSHSSPDWPSRELATQMPSKLLLARYDKDIRVPDFKPQCFSTASKKNPLVPAEAFGWTHWSWKDKKYLVGRVPGAKFSMPVHTAIGTVKVYYQRSAKYGLGQVDCWLDHDVHNKKRLDGYWDLDISIVQNQAIAQGVKPGKHVVHCEVVEDTNDSVTGGHEFRVTSITAL</sequence>
<accession>A0ACC2W4T2</accession>
<keyword evidence="2" id="KW-1185">Reference proteome</keyword>
<evidence type="ECO:0000313" key="1">
    <source>
        <dbReference type="EMBL" id="KAJ9106092.1"/>
    </source>
</evidence>
<dbReference type="Proteomes" id="UP001227268">
    <property type="component" value="Unassembled WGS sequence"/>
</dbReference>
<evidence type="ECO:0000313" key="2">
    <source>
        <dbReference type="Proteomes" id="UP001227268"/>
    </source>
</evidence>
<comment type="caution">
    <text evidence="1">The sequence shown here is derived from an EMBL/GenBank/DDBJ whole genome shotgun (WGS) entry which is preliminary data.</text>
</comment>
<protein>
    <submittedName>
        <fullName evidence="1">Uncharacterized protein</fullName>
    </submittedName>
</protein>
<gene>
    <name evidence="1" type="ORF">QFC21_001232</name>
</gene>
<reference evidence="1" key="1">
    <citation type="submission" date="2023-04" db="EMBL/GenBank/DDBJ databases">
        <title>Draft Genome sequencing of Naganishia species isolated from polar environments using Oxford Nanopore Technology.</title>
        <authorList>
            <person name="Leo P."/>
            <person name="Venkateswaran K."/>
        </authorList>
    </citation>
    <scope>NUCLEOTIDE SEQUENCE</scope>
    <source>
        <strain evidence="1">MNA-CCFEE 5423</strain>
    </source>
</reference>